<evidence type="ECO:0000256" key="1">
    <source>
        <dbReference type="SAM" id="Phobius"/>
    </source>
</evidence>
<dbReference type="EMBL" id="JBBLXS010000108">
    <property type="protein sequence ID" value="MEK0185286.1"/>
    <property type="molecule type" value="Genomic_DNA"/>
</dbReference>
<organism evidence="2 3">
    <name type="scientific">Microcoleus anatoxicus PTRS2</name>
    <dbReference type="NCBI Taxonomy" id="2705321"/>
    <lineage>
        <taxon>Bacteria</taxon>
        <taxon>Bacillati</taxon>
        <taxon>Cyanobacteriota</taxon>
        <taxon>Cyanophyceae</taxon>
        <taxon>Oscillatoriophycideae</taxon>
        <taxon>Oscillatoriales</taxon>
        <taxon>Microcoleaceae</taxon>
        <taxon>Microcoleus</taxon>
        <taxon>Microcoleus anatoxicus</taxon>
    </lineage>
</organism>
<comment type="caution">
    <text evidence="2">The sequence shown here is derived from an EMBL/GenBank/DDBJ whole genome shotgun (WGS) entry which is preliminary data.</text>
</comment>
<protein>
    <recommendedName>
        <fullName evidence="4">Secreted protein</fullName>
    </recommendedName>
</protein>
<dbReference type="Proteomes" id="UP001384579">
    <property type="component" value="Unassembled WGS sequence"/>
</dbReference>
<dbReference type="RefSeq" id="WP_340524495.1">
    <property type="nucleotide sequence ID" value="NZ_JBBLXS010000108.1"/>
</dbReference>
<keyword evidence="1" id="KW-0472">Membrane</keyword>
<keyword evidence="1" id="KW-0812">Transmembrane</keyword>
<keyword evidence="1" id="KW-1133">Transmembrane helix</keyword>
<gene>
    <name evidence="2" type="ORF">WMG39_10475</name>
</gene>
<name>A0ABU8YLY5_9CYAN</name>
<evidence type="ECO:0000313" key="3">
    <source>
        <dbReference type="Proteomes" id="UP001384579"/>
    </source>
</evidence>
<keyword evidence="3" id="KW-1185">Reference proteome</keyword>
<accession>A0ABU8YLY5</accession>
<evidence type="ECO:0000313" key="2">
    <source>
        <dbReference type="EMBL" id="MEK0185286.1"/>
    </source>
</evidence>
<feature type="transmembrane region" description="Helical" evidence="1">
    <location>
        <begin position="12"/>
        <end position="36"/>
    </location>
</feature>
<evidence type="ECO:0008006" key="4">
    <source>
        <dbReference type="Google" id="ProtNLM"/>
    </source>
</evidence>
<reference evidence="2 3" key="1">
    <citation type="journal article" date="2020" name="Harmful Algae">
        <title>Molecular and morphological characterization of a novel dihydroanatoxin-a producing Microcoleus species (cyanobacteria) from the Russian River, California, USA.</title>
        <authorList>
            <person name="Conklin K.Y."/>
            <person name="Stancheva R."/>
            <person name="Otten T.G."/>
            <person name="Fadness R."/>
            <person name="Boyer G.L."/>
            <person name="Read B."/>
            <person name="Zhang X."/>
            <person name="Sheath R.G."/>
        </authorList>
    </citation>
    <scope>NUCLEOTIDE SEQUENCE [LARGE SCALE GENOMIC DNA]</scope>
    <source>
        <strain evidence="2 3">PTRS2</strain>
    </source>
</reference>
<sequence length="91" mass="10442">MLYFLIKTIQPVLVPLCFVSAWGLMFMLFSSIGRTVTDSLRRAQRMHQIPCANCVFFTGDYHLKCPVRPTIALSEDAIDCPDYRSHSRTWG</sequence>
<proteinExistence type="predicted"/>